<dbReference type="AlphaFoldDB" id="A0A6C0CVG7"/>
<organism evidence="2">
    <name type="scientific">viral metagenome</name>
    <dbReference type="NCBI Taxonomy" id="1070528"/>
    <lineage>
        <taxon>unclassified sequences</taxon>
        <taxon>metagenomes</taxon>
        <taxon>organismal metagenomes</taxon>
    </lineage>
</organism>
<name>A0A6C0CVG7_9ZZZZ</name>
<protein>
    <submittedName>
        <fullName evidence="2">Uncharacterized protein</fullName>
    </submittedName>
</protein>
<evidence type="ECO:0000313" key="2">
    <source>
        <dbReference type="EMBL" id="QHT07699.1"/>
    </source>
</evidence>
<keyword evidence="1" id="KW-0812">Transmembrane</keyword>
<accession>A0A6C0CVG7</accession>
<feature type="transmembrane region" description="Helical" evidence="1">
    <location>
        <begin position="6"/>
        <end position="28"/>
    </location>
</feature>
<dbReference type="EMBL" id="MN739484">
    <property type="protein sequence ID" value="QHT07699.1"/>
    <property type="molecule type" value="Genomic_DNA"/>
</dbReference>
<keyword evidence="1" id="KW-1133">Transmembrane helix</keyword>
<dbReference type="InterPro" id="IPR043929">
    <property type="entry name" value="DUF5755"/>
</dbReference>
<keyword evidence="1" id="KW-0472">Membrane</keyword>
<dbReference type="Pfam" id="PF19059">
    <property type="entry name" value="DUF5755"/>
    <property type="match status" value="1"/>
</dbReference>
<evidence type="ECO:0000256" key="1">
    <source>
        <dbReference type="SAM" id="Phobius"/>
    </source>
</evidence>
<reference evidence="2" key="1">
    <citation type="journal article" date="2020" name="Nature">
        <title>Giant virus diversity and host interactions through global metagenomics.</title>
        <authorList>
            <person name="Schulz F."/>
            <person name="Roux S."/>
            <person name="Paez-Espino D."/>
            <person name="Jungbluth S."/>
            <person name="Walsh D.A."/>
            <person name="Denef V.J."/>
            <person name="McMahon K.D."/>
            <person name="Konstantinidis K.T."/>
            <person name="Eloe-Fadrosh E.A."/>
            <person name="Kyrpides N.C."/>
            <person name="Woyke T."/>
        </authorList>
    </citation>
    <scope>NUCLEOTIDE SEQUENCE</scope>
    <source>
        <strain evidence="2">GVMAG-M-3300021964-36</strain>
    </source>
</reference>
<proteinExistence type="predicted"/>
<sequence>MDLTDVIILVLLISILILCVLGFGIYFLNIQYQKQTIDKQLAIIQEKTLRLDDESEYGDTKSMENNLPKQQMAPQMAPQMPPQMAPQMAPQMPPGVPINIPTRGMEEYRQLGILTSLSDSKIVIPLYGRRTYVRSQHWNYYTLTNGYQSIQISVSNKNKDCSEEYGCDEIYSDDLIYIPAYNENFRALMYKNNAPRYIPYI</sequence>